<dbReference type="PANTHER" id="PTHR33434:SF2">
    <property type="entry name" value="FATTY ACID-BINDING PROTEIN TM_1468"/>
    <property type="match status" value="1"/>
</dbReference>
<keyword evidence="1" id="KW-0446">Lipid-binding</keyword>
<reference evidence="2 3" key="1">
    <citation type="submission" date="2016-10" db="EMBL/GenBank/DDBJ databases">
        <authorList>
            <person name="de Groot N.N."/>
        </authorList>
    </citation>
    <scope>NUCLEOTIDE SEQUENCE [LARGE SCALE GENOMIC DNA]</scope>
    <source>
        <strain evidence="2 3">DSM 9179</strain>
    </source>
</reference>
<proteinExistence type="predicted"/>
<dbReference type="GO" id="GO:0008289">
    <property type="term" value="F:lipid binding"/>
    <property type="evidence" value="ECO:0007669"/>
    <property type="project" value="UniProtKB-KW"/>
</dbReference>
<protein>
    <submittedName>
        <fullName evidence="2">EDD domain protein, DegV family/intein N-terminal splicing region</fullName>
    </submittedName>
</protein>
<accession>A0A1I0RFP2</accession>
<dbReference type="RefSeq" id="WP_092456136.1">
    <property type="nucleotide sequence ID" value="NZ_FOJI01000015.1"/>
</dbReference>
<dbReference type="Proteomes" id="UP000199701">
    <property type="component" value="Unassembled WGS sequence"/>
</dbReference>
<gene>
    <name evidence="2" type="ORF">SAMN05421659_11535</name>
</gene>
<dbReference type="PROSITE" id="PS51482">
    <property type="entry name" value="DEGV"/>
    <property type="match status" value="1"/>
</dbReference>
<dbReference type="InterPro" id="IPR050270">
    <property type="entry name" value="DegV_domain_contain"/>
</dbReference>
<dbReference type="PANTHER" id="PTHR33434">
    <property type="entry name" value="DEGV DOMAIN-CONTAINING PROTEIN DR_1986-RELATED"/>
    <property type="match status" value="1"/>
</dbReference>
<dbReference type="OrthoDB" id="9781230at2"/>
<dbReference type="Gene3D" id="3.30.1180.10">
    <property type="match status" value="1"/>
</dbReference>
<dbReference type="SUPFAM" id="SSF82549">
    <property type="entry name" value="DAK1/DegV-like"/>
    <property type="match status" value="1"/>
</dbReference>
<dbReference type="InterPro" id="IPR003797">
    <property type="entry name" value="DegV"/>
</dbReference>
<dbReference type="InterPro" id="IPR043168">
    <property type="entry name" value="DegV_C"/>
</dbReference>
<dbReference type="EMBL" id="FOJI01000015">
    <property type="protein sequence ID" value="SEW39660.1"/>
    <property type="molecule type" value="Genomic_DNA"/>
</dbReference>
<organism evidence="2 3">
    <name type="scientific">[Clostridium] fimetarium</name>
    <dbReference type="NCBI Taxonomy" id="99656"/>
    <lineage>
        <taxon>Bacteria</taxon>
        <taxon>Bacillati</taxon>
        <taxon>Bacillota</taxon>
        <taxon>Clostridia</taxon>
        <taxon>Lachnospirales</taxon>
        <taxon>Lachnospiraceae</taxon>
    </lineage>
</organism>
<evidence type="ECO:0000256" key="1">
    <source>
        <dbReference type="ARBA" id="ARBA00023121"/>
    </source>
</evidence>
<evidence type="ECO:0000313" key="2">
    <source>
        <dbReference type="EMBL" id="SEW39660.1"/>
    </source>
</evidence>
<evidence type="ECO:0000313" key="3">
    <source>
        <dbReference type="Proteomes" id="UP000199701"/>
    </source>
</evidence>
<keyword evidence="3" id="KW-1185">Reference proteome</keyword>
<dbReference type="Pfam" id="PF02645">
    <property type="entry name" value="DegV"/>
    <property type="match status" value="1"/>
</dbReference>
<sequence length="284" mass="31812">MRKLFIVTESGADLPKKYVDRYQIEVIPMHIMMGDKEYLDGQLDIQHIYDYFKDTKKVPSTAAANPSQYQEVFERITAKNPGCFIIHIGYSAEASCTFANACIASQDMHNVYHIDSKNVSGGESAIIIKAAELIEKNPDMDPAELKLKVEAYAARAKMSFIPGRLEFLKAGGRVSNASYIGATVLNIKPMIEIIEGKLIATKKYRGSINKIIEKYFEEYVHRHNLELEQLFCIFSMGVEEAVLQKIEQISKQKGFKKMIRVQTGAVITCHCGPGGIGLSGFEKE</sequence>
<dbReference type="Gene3D" id="3.40.50.10170">
    <property type="match status" value="1"/>
</dbReference>
<dbReference type="NCBIfam" id="TIGR00762">
    <property type="entry name" value="DegV"/>
    <property type="match status" value="1"/>
</dbReference>
<dbReference type="AlphaFoldDB" id="A0A1I0RFP2"/>
<name>A0A1I0RFP2_9FIRM</name>
<dbReference type="STRING" id="99656.SAMN05421659_11535"/>